<organism evidence="3 4">
    <name type="scientific">Nelumbo nucifera</name>
    <name type="common">Sacred lotus</name>
    <dbReference type="NCBI Taxonomy" id="4432"/>
    <lineage>
        <taxon>Eukaryota</taxon>
        <taxon>Viridiplantae</taxon>
        <taxon>Streptophyta</taxon>
        <taxon>Embryophyta</taxon>
        <taxon>Tracheophyta</taxon>
        <taxon>Spermatophyta</taxon>
        <taxon>Magnoliopsida</taxon>
        <taxon>Proteales</taxon>
        <taxon>Nelumbonaceae</taxon>
        <taxon>Nelumbo</taxon>
    </lineage>
</organism>
<gene>
    <name evidence="3" type="ORF">HUJ06_011223</name>
</gene>
<dbReference type="Proteomes" id="UP000607653">
    <property type="component" value="Unassembled WGS sequence"/>
</dbReference>
<dbReference type="EMBL" id="DUZY01000003">
    <property type="protein sequence ID" value="DAD32372.1"/>
    <property type="molecule type" value="Genomic_DNA"/>
</dbReference>
<dbReference type="InterPro" id="IPR002182">
    <property type="entry name" value="NB-ARC"/>
</dbReference>
<dbReference type="GO" id="GO:0006952">
    <property type="term" value="P:defense response"/>
    <property type="evidence" value="ECO:0007669"/>
    <property type="project" value="InterPro"/>
</dbReference>
<proteinExistence type="predicted"/>
<dbReference type="Pfam" id="PF00931">
    <property type="entry name" value="NB-ARC"/>
    <property type="match status" value="1"/>
</dbReference>
<evidence type="ECO:0000259" key="2">
    <source>
        <dbReference type="Pfam" id="PF00931"/>
    </source>
</evidence>
<keyword evidence="4" id="KW-1185">Reference proteome</keyword>
<dbReference type="PRINTS" id="PR00364">
    <property type="entry name" value="DISEASERSIST"/>
</dbReference>
<dbReference type="InterPro" id="IPR036388">
    <property type="entry name" value="WH-like_DNA-bd_sf"/>
</dbReference>
<dbReference type="PANTHER" id="PTHR23155:SF1205">
    <property type="entry name" value="DISEASE RESISTANCE PROTEIN RPM1"/>
    <property type="match status" value="1"/>
</dbReference>
<evidence type="ECO:0000313" key="4">
    <source>
        <dbReference type="Proteomes" id="UP000607653"/>
    </source>
</evidence>
<dbReference type="Gene3D" id="1.10.10.10">
    <property type="entry name" value="Winged helix-like DNA-binding domain superfamily/Winged helix DNA-binding domain"/>
    <property type="match status" value="1"/>
</dbReference>
<name>A0A822YIQ5_NELNU</name>
<feature type="domain" description="NB-ARC" evidence="2">
    <location>
        <begin position="1"/>
        <end position="140"/>
    </location>
</feature>
<dbReference type="SUPFAM" id="SSF52540">
    <property type="entry name" value="P-loop containing nucleoside triphosphate hydrolases"/>
    <property type="match status" value="1"/>
</dbReference>
<dbReference type="GO" id="GO:0043531">
    <property type="term" value="F:ADP binding"/>
    <property type="evidence" value="ECO:0007669"/>
    <property type="project" value="InterPro"/>
</dbReference>
<reference evidence="3 4" key="1">
    <citation type="journal article" date="2020" name="Mol. Biol. Evol.">
        <title>Distinct Expression and Methylation Patterns for Genes with Different Fates following a Single Whole-Genome Duplication in Flowering Plants.</title>
        <authorList>
            <person name="Shi T."/>
            <person name="Rahmani R.S."/>
            <person name="Gugger P.F."/>
            <person name="Wang M."/>
            <person name="Li H."/>
            <person name="Zhang Y."/>
            <person name="Li Z."/>
            <person name="Wang Q."/>
            <person name="Van de Peer Y."/>
            <person name="Marchal K."/>
            <person name="Chen J."/>
        </authorList>
    </citation>
    <scope>NUCLEOTIDE SEQUENCE [LARGE SCALE GENOMIC DNA]</scope>
    <source>
        <tissue evidence="3">Leaf</tissue>
    </source>
</reference>
<protein>
    <recommendedName>
        <fullName evidence="2">NB-ARC domain-containing protein</fullName>
    </recommendedName>
</protein>
<dbReference type="PANTHER" id="PTHR23155">
    <property type="entry name" value="DISEASE RESISTANCE PROTEIN RP"/>
    <property type="match status" value="1"/>
</dbReference>
<sequence>MGGLGKTKFAQLIYNDPDVENHFDVKAWVCVFEFNVIRLIRSTVESLTSSPCGLTSLDALQVKLKMQLGEKRSLIVLDDVWSEDRQYWNDLLVALKLAKRGSRILVTNRNSKVSTLMELDETYHLKGLSVEDSWLLFKKCISLDQKLDFYPNLESLGREIVKKCQGLPLTINTIGGLLQGIILDEDEWQYILDSEMWDIKEREILPVLRLSCDHLPPHLKQCFAYCSLFPKDHEFEKQDLVSLGLLKDLFNLRKQKEWKTRVDNILMICGIGLSFNIRRRKSHAL</sequence>
<evidence type="ECO:0000313" key="3">
    <source>
        <dbReference type="EMBL" id="DAD32372.1"/>
    </source>
</evidence>
<dbReference type="Gene3D" id="3.40.50.300">
    <property type="entry name" value="P-loop containing nucleotide triphosphate hydrolases"/>
    <property type="match status" value="1"/>
</dbReference>
<dbReference type="InterPro" id="IPR044974">
    <property type="entry name" value="Disease_R_plants"/>
</dbReference>
<comment type="caution">
    <text evidence="3">The sequence shown here is derived from an EMBL/GenBank/DDBJ whole genome shotgun (WGS) entry which is preliminary data.</text>
</comment>
<evidence type="ECO:0000256" key="1">
    <source>
        <dbReference type="ARBA" id="ARBA00022737"/>
    </source>
</evidence>
<dbReference type="AlphaFoldDB" id="A0A822YIQ5"/>
<dbReference type="InterPro" id="IPR042197">
    <property type="entry name" value="Apaf_helical"/>
</dbReference>
<dbReference type="InterPro" id="IPR027417">
    <property type="entry name" value="P-loop_NTPase"/>
</dbReference>
<dbReference type="Gene3D" id="1.10.8.430">
    <property type="entry name" value="Helical domain of apoptotic protease-activating factors"/>
    <property type="match status" value="1"/>
</dbReference>
<accession>A0A822YIQ5</accession>
<keyword evidence="1" id="KW-0677">Repeat</keyword>